<proteinExistence type="predicted"/>
<evidence type="ECO:0000256" key="2">
    <source>
        <dbReference type="ARBA" id="ARBA00022490"/>
    </source>
</evidence>
<dbReference type="GO" id="GO:0000177">
    <property type="term" value="C:cytoplasmic exosome (RNase complex)"/>
    <property type="evidence" value="ECO:0007669"/>
    <property type="project" value="TreeGrafter"/>
</dbReference>
<dbReference type="InterPro" id="IPR004088">
    <property type="entry name" value="KH_dom_type_1"/>
</dbReference>
<dbReference type="GO" id="GO:0071035">
    <property type="term" value="P:nuclear polyadenylation-dependent rRNA catabolic process"/>
    <property type="evidence" value="ECO:0007669"/>
    <property type="project" value="TreeGrafter"/>
</dbReference>
<dbReference type="InterPro" id="IPR026699">
    <property type="entry name" value="Exosome_RNA_bind1/RRP40/RRP4"/>
</dbReference>
<dbReference type="PANTHER" id="PTHR21321:SF1">
    <property type="entry name" value="EXOSOME COMPLEX COMPONENT RRP40"/>
    <property type="match status" value="1"/>
</dbReference>
<evidence type="ECO:0000259" key="5">
    <source>
        <dbReference type="Pfam" id="PF15985"/>
    </source>
</evidence>
<dbReference type="Pfam" id="PF15985">
    <property type="entry name" value="KH_6"/>
    <property type="match status" value="1"/>
</dbReference>
<dbReference type="SUPFAM" id="SSF54791">
    <property type="entry name" value="Eukaryotic type KH-domain (KH-domain type I)"/>
    <property type="match status" value="1"/>
</dbReference>
<dbReference type="GO" id="GO:0071051">
    <property type="term" value="P:poly(A)-dependent snoRNA 3'-end processing"/>
    <property type="evidence" value="ECO:0007669"/>
    <property type="project" value="TreeGrafter"/>
</dbReference>
<keyword evidence="4" id="KW-0694">RNA-binding</keyword>
<dbReference type="InterPro" id="IPR036612">
    <property type="entry name" value="KH_dom_type_1_sf"/>
</dbReference>
<dbReference type="GO" id="GO:0000467">
    <property type="term" value="P:exonucleolytic trimming to generate mature 3'-end of 5.8S rRNA from tricistronic rRNA transcript (SSU-rRNA, 5.8S rRNA, LSU-rRNA)"/>
    <property type="evidence" value="ECO:0007669"/>
    <property type="project" value="TreeGrafter"/>
</dbReference>
<evidence type="ECO:0000313" key="6">
    <source>
        <dbReference type="EMBL" id="KAJ3435045.1"/>
    </source>
</evidence>
<evidence type="ECO:0000256" key="4">
    <source>
        <dbReference type="ARBA" id="ARBA00022884"/>
    </source>
</evidence>
<name>A0AAV7Z371_9EUKA</name>
<protein>
    <submittedName>
        <fullName evidence="6">Exosome complex component rrp40</fullName>
    </submittedName>
</protein>
<comment type="subcellular location">
    <subcellularLocation>
        <location evidence="1">Nucleus</location>
    </subcellularLocation>
</comment>
<sequence>MNSELIGTFVLPDEKLGEMNSNSMKVGNGLVISNGSLVSSKCGILRFKKPDKYWIDNNQKRYTPIVGQPVIGFITQKVGTEYLVDLGTNIPAVLSFFGFPGATKKNRPQLKINDTVYARIIASNGTEEPQIVCMDKNERASGFGQLEGGYCFKCSLNLSRKFLQPRNKILSYLGKKLKFEIAVGVNGRIWINSGSVQDTILITNAIQRTEGLTEKPARKVINMLFDNMM</sequence>
<keyword evidence="3" id="KW-0271">Exosome</keyword>
<dbReference type="Gene3D" id="2.40.50.140">
    <property type="entry name" value="Nucleic acid-binding proteins"/>
    <property type="match status" value="1"/>
</dbReference>
<dbReference type="FunFam" id="2.40.50.140:FF:000127">
    <property type="entry name" value="Exosome complex component RRP40"/>
    <property type="match status" value="1"/>
</dbReference>
<dbReference type="InterPro" id="IPR012340">
    <property type="entry name" value="NA-bd_OB-fold"/>
</dbReference>
<dbReference type="GO" id="GO:0003723">
    <property type="term" value="F:RNA binding"/>
    <property type="evidence" value="ECO:0007669"/>
    <property type="project" value="UniProtKB-KW"/>
</dbReference>
<dbReference type="GO" id="GO:0071038">
    <property type="term" value="P:TRAMP-dependent tRNA surveillance pathway"/>
    <property type="evidence" value="ECO:0007669"/>
    <property type="project" value="TreeGrafter"/>
</dbReference>
<dbReference type="Proteomes" id="UP001146793">
    <property type="component" value="Unassembled WGS sequence"/>
</dbReference>
<dbReference type="GO" id="GO:0000176">
    <property type="term" value="C:nuclear exosome (RNase complex)"/>
    <property type="evidence" value="ECO:0007669"/>
    <property type="project" value="TreeGrafter"/>
</dbReference>
<evidence type="ECO:0000313" key="7">
    <source>
        <dbReference type="Proteomes" id="UP001146793"/>
    </source>
</evidence>
<reference evidence="6" key="1">
    <citation type="submission" date="2022-08" db="EMBL/GenBank/DDBJ databases">
        <title>Novel sulphate-reducing endosymbionts in the free-living metamonad Anaeramoeba.</title>
        <authorList>
            <person name="Jerlstrom-Hultqvist J."/>
            <person name="Cepicka I."/>
            <person name="Gallot-Lavallee L."/>
            <person name="Salas-Leiva D."/>
            <person name="Curtis B.A."/>
            <person name="Zahonova K."/>
            <person name="Pipaliya S."/>
            <person name="Dacks J."/>
            <person name="Roger A.J."/>
        </authorList>
    </citation>
    <scope>NUCLEOTIDE SEQUENCE</scope>
    <source>
        <strain evidence="6">Busselton2</strain>
    </source>
</reference>
<accession>A0AAV7Z371</accession>
<feature type="domain" description="K Homology" evidence="5">
    <location>
        <begin position="149"/>
        <end position="197"/>
    </location>
</feature>
<keyword evidence="2" id="KW-0963">Cytoplasm</keyword>
<dbReference type="SUPFAM" id="SSF50249">
    <property type="entry name" value="Nucleic acid-binding proteins"/>
    <property type="match status" value="1"/>
</dbReference>
<evidence type="ECO:0000256" key="1">
    <source>
        <dbReference type="ARBA" id="ARBA00004123"/>
    </source>
</evidence>
<dbReference type="EMBL" id="JANTQA010000042">
    <property type="protein sequence ID" value="KAJ3435045.1"/>
    <property type="molecule type" value="Genomic_DNA"/>
</dbReference>
<dbReference type="CDD" id="cd22526">
    <property type="entry name" value="KH-I_Rrp40"/>
    <property type="match status" value="1"/>
</dbReference>
<dbReference type="Gene3D" id="3.30.1370.10">
    <property type="entry name" value="K Homology domain, type 1"/>
    <property type="match status" value="1"/>
</dbReference>
<dbReference type="PANTHER" id="PTHR21321">
    <property type="entry name" value="PNAS-3 RELATED"/>
    <property type="match status" value="1"/>
</dbReference>
<dbReference type="Pfam" id="PF21262">
    <property type="entry name" value="RRP40_S1"/>
    <property type="match status" value="1"/>
</dbReference>
<comment type="caution">
    <text evidence="6">The sequence shown here is derived from an EMBL/GenBank/DDBJ whole genome shotgun (WGS) entry which is preliminary data.</text>
</comment>
<gene>
    <name evidence="6" type="ORF">M0812_02175</name>
</gene>
<organism evidence="6 7">
    <name type="scientific">Anaeramoeba flamelloides</name>
    <dbReference type="NCBI Taxonomy" id="1746091"/>
    <lineage>
        <taxon>Eukaryota</taxon>
        <taxon>Metamonada</taxon>
        <taxon>Anaeramoebidae</taxon>
        <taxon>Anaeramoeba</taxon>
    </lineage>
</organism>
<dbReference type="GO" id="GO:0034475">
    <property type="term" value="P:U4 snRNA 3'-end processing"/>
    <property type="evidence" value="ECO:0007669"/>
    <property type="project" value="TreeGrafter"/>
</dbReference>
<dbReference type="InterPro" id="IPR049469">
    <property type="entry name" value="RRP40_KH-I"/>
</dbReference>
<dbReference type="SUPFAM" id="SSF110324">
    <property type="entry name" value="Ribosomal L27 protein-like"/>
    <property type="match status" value="1"/>
</dbReference>
<dbReference type="GO" id="GO:0071034">
    <property type="term" value="P:CUT catabolic process"/>
    <property type="evidence" value="ECO:0007669"/>
    <property type="project" value="TreeGrafter"/>
</dbReference>
<dbReference type="AlphaFoldDB" id="A0AAV7Z371"/>
<dbReference type="FunFam" id="3.30.1370.10:FF:000038">
    <property type="entry name" value="exosome complex component RRP40"/>
    <property type="match status" value="1"/>
</dbReference>
<evidence type="ECO:0000256" key="3">
    <source>
        <dbReference type="ARBA" id="ARBA00022835"/>
    </source>
</evidence>
<dbReference type="Gene3D" id="2.40.50.100">
    <property type="match status" value="1"/>
</dbReference>